<organism evidence="4 5">
    <name type="scientific">Cryptolaemus montrouzieri</name>
    <dbReference type="NCBI Taxonomy" id="559131"/>
    <lineage>
        <taxon>Eukaryota</taxon>
        <taxon>Metazoa</taxon>
        <taxon>Ecdysozoa</taxon>
        <taxon>Arthropoda</taxon>
        <taxon>Hexapoda</taxon>
        <taxon>Insecta</taxon>
        <taxon>Pterygota</taxon>
        <taxon>Neoptera</taxon>
        <taxon>Endopterygota</taxon>
        <taxon>Coleoptera</taxon>
        <taxon>Polyphaga</taxon>
        <taxon>Cucujiformia</taxon>
        <taxon>Coccinelloidea</taxon>
        <taxon>Coccinellidae</taxon>
        <taxon>Scymninae</taxon>
        <taxon>Scymnini</taxon>
        <taxon>Cryptolaemus</taxon>
    </lineage>
</organism>
<dbReference type="GO" id="GO:0005777">
    <property type="term" value="C:peroxisome"/>
    <property type="evidence" value="ECO:0007669"/>
    <property type="project" value="UniProtKB-SubCell"/>
</dbReference>
<evidence type="ECO:0000256" key="1">
    <source>
        <dbReference type="ARBA" id="ARBA00004275"/>
    </source>
</evidence>
<dbReference type="InterPro" id="IPR000873">
    <property type="entry name" value="AMP-dep_synth/lig_dom"/>
</dbReference>
<evidence type="ECO:0000313" key="4">
    <source>
        <dbReference type="EMBL" id="KAL3266070.1"/>
    </source>
</evidence>
<dbReference type="Gene3D" id="3.40.50.980">
    <property type="match status" value="1"/>
</dbReference>
<comment type="subcellular location">
    <subcellularLocation>
        <location evidence="1">Peroxisome</location>
    </subcellularLocation>
</comment>
<comment type="caution">
    <text evidence="4">The sequence shown here is derived from an EMBL/GenBank/DDBJ whole genome shotgun (WGS) entry which is preliminary data.</text>
</comment>
<keyword evidence="5" id="KW-1185">Reference proteome</keyword>
<evidence type="ECO:0000256" key="2">
    <source>
        <dbReference type="ARBA" id="ARBA00023140"/>
    </source>
</evidence>
<accession>A0ABD2MIB2</accession>
<gene>
    <name evidence="4" type="ORF">HHI36_010257</name>
</gene>
<dbReference type="Pfam" id="PF00501">
    <property type="entry name" value="AMP-binding"/>
    <property type="match status" value="1"/>
</dbReference>
<dbReference type="Gene3D" id="2.30.38.10">
    <property type="entry name" value="Luciferase, Domain 3"/>
    <property type="match status" value="1"/>
</dbReference>
<dbReference type="PANTHER" id="PTHR24096:SF394">
    <property type="entry name" value="LUCIFERIN 4-MONOOXYGENASE"/>
    <property type="match status" value="1"/>
</dbReference>
<evidence type="ECO:0000313" key="5">
    <source>
        <dbReference type="Proteomes" id="UP001516400"/>
    </source>
</evidence>
<dbReference type="AlphaFoldDB" id="A0ABD2MIB2"/>
<keyword evidence="2" id="KW-0576">Peroxisome</keyword>
<dbReference type="EMBL" id="JABFTP020000001">
    <property type="protein sequence ID" value="KAL3266070.1"/>
    <property type="molecule type" value="Genomic_DNA"/>
</dbReference>
<protein>
    <recommendedName>
        <fullName evidence="3">AMP-dependent synthetase/ligase domain-containing protein</fullName>
    </recommendedName>
</protein>
<name>A0ABD2MIB2_9CUCU</name>
<dbReference type="PANTHER" id="PTHR24096">
    <property type="entry name" value="LONG-CHAIN-FATTY-ACID--COA LIGASE"/>
    <property type="match status" value="1"/>
</dbReference>
<reference evidence="4 5" key="1">
    <citation type="journal article" date="2021" name="BMC Biol.">
        <title>Horizontally acquired antibacterial genes associated with adaptive radiation of ladybird beetles.</title>
        <authorList>
            <person name="Li H.S."/>
            <person name="Tang X.F."/>
            <person name="Huang Y.H."/>
            <person name="Xu Z.Y."/>
            <person name="Chen M.L."/>
            <person name="Du X.Y."/>
            <person name="Qiu B.Y."/>
            <person name="Chen P.T."/>
            <person name="Zhang W."/>
            <person name="Slipinski A."/>
            <person name="Escalona H.E."/>
            <person name="Waterhouse R.M."/>
            <person name="Zwick A."/>
            <person name="Pang H."/>
        </authorList>
    </citation>
    <scope>NUCLEOTIDE SEQUENCE [LARGE SCALE GENOMIC DNA]</scope>
    <source>
        <strain evidence="4">SYSU2018</strain>
    </source>
</reference>
<dbReference type="Proteomes" id="UP001516400">
    <property type="component" value="Unassembled WGS sequence"/>
</dbReference>
<sequence length="203" mass="22774">MKLHLVSLPRFSPEDYIKCLSAYKPDVLFVVPSLVNFLTENTNIKRDLLDSVNYIQSGAAPLTDGLLQRFKRKFGDHIQVRQGYGMTESSPVTVLMPKQAPISKHNTIGVLIPNTIARIVDLTTGESQGPNKPGELQIKGPQIMMGYLNNEKATAETIDEDGWLLTGDVAYYDDDKYFYIIDRCKELIKVKGNQVGSTNEYIM</sequence>
<evidence type="ECO:0000259" key="3">
    <source>
        <dbReference type="Pfam" id="PF00501"/>
    </source>
</evidence>
<proteinExistence type="predicted"/>
<feature type="domain" description="AMP-dependent synthetase/ligase" evidence="3">
    <location>
        <begin position="9"/>
        <end position="148"/>
    </location>
</feature>
<dbReference type="SUPFAM" id="SSF56801">
    <property type="entry name" value="Acetyl-CoA synthetase-like"/>
    <property type="match status" value="1"/>
</dbReference>